<dbReference type="VEuPathDB" id="FungiDB:BO80DRAFT_471124"/>
<dbReference type="EMBL" id="KZ824428">
    <property type="protein sequence ID" value="RAL03313.1"/>
    <property type="molecule type" value="Genomic_DNA"/>
</dbReference>
<dbReference type="GeneID" id="37227955"/>
<keyword evidence="2" id="KW-1185">Reference proteome</keyword>
<dbReference type="RefSeq" id="XP_025577640.1">
    <property type="nucleotide sequence ID" value="XM_025723090.1"/>
</dbReference>
<dbReference type="STRING" id="1448316.A0A395H734"/>
<dbReference type="OrthoDB" id="2142040at2759"/>
<gene>
    <name evidence="1" type="ORF">BO80DRAFT_471124</name>
</gene>
<name>A0A395H734_9EURO</name>
<dbReference type="Gene3D" id="1.25.40.20">
    <property type="entry name" value="Ankyrin repeat-containing domain"/>
    <property type="match status" value="1"/>
</dbReference>
<dbReference type="SUPFAM" id="SSF48403">
    <property type="entry name" value="Ankyrin repeat"/>
    <property type="match status" value="1"/>
</dbReference>
<dbReference type="PANTHER" id="PTHR34706:SF3">
    <property type="entry name" value="ANKYRIN REPEAT PROTEIN (AFU_ORTHOLOGUE AFUA_7G06200)"/>
    <property type="match status" value="1"/>
</dbReference>
<dbReference type="InterPro" id="IPR036770">
    <property type="entry name" value="Ankyrin_rpt-contain_sf"/>
</dbReference>
<dbReference type="PANTHER" id="PTHR34706">
    <property type="entry name" value="SLR1338 PROTEIN"/>
    <property type="match status" value="1"/>
</dbReference>
<reference evidence="1 2" key="1">
    <citation type="submission" date="2018-02" db="EMBL/GenBank/DDBJ databases">
        <title>The genomes of Aspergillus section Nigri reveals drivers in fungal speciation.</title>
        <authorList>
            <consortium name="DOE Joint Genome Institute"/>
            <person name="Vesth T.C."/>
            <person name="Nybo J."/>
            <person name="Theobald S."/>
            <person name="Brandl J."/>
            <person name="Frisvad J.C."/>
            <person name="Nielsen K.F."/>
            <person name="Lyhne E.K."/>
            <person name="Kogle M.E."/>
            <person name="Kuo A."/>
            <person name="Riley R."/>
            <person name="Clum A."/>
            <person name="Nolan M."/>
            <person name="Lipzen A."/>
            <person name="Salamov A."/>
            <person name="Henrissat B."/>
            <person name="Wiebenga A."/>
            <person name="De vries R.P."/>
            <person name="Grigoriev I.V."/>
            <person name="Mortensen U.H."/>
            <person name="Andersen M.R."/>
            <person name="Baker S.E."/>
        </authorList>
    </citation>
    <scope>NUCLEOTIDE SEQUENCE [LARGE SCALE GENOMIC DNA]</scope>
    <source>
        <strain evidence="1 2">CBS 121593</strain>
    </source>
</reference>
<dbReference type="AlphaFoldDB" id="A0A395H734"/>
<proteinExistence type="predicted"/>
<organism evidence="1 2">
    <name type="scientific">Aspergillus ibericus CBS 121593</name>
    <dbReference type="NCBI Taxonomy" id="1448316"/>
    <lineage>
        <taxon>Eukaryota</taxon>
        <taxon>Fungi</taxon>
        <taxon>Dikarya</taxon>
        <taxon>Ascomycota</taxon>
        <taxon>Pezizomycotina</taxon>
        <taxon>Eurotiomycetes</taxon>
        <taxon>Eurotiomycetidae</taxon>
        <taxon>Eurotiales</taxon>
        <taxon>Aspergillaceae</taxon>
        <taxon>Aspergillus</taxon>
        <taxon>Aspergillus subgen. Circumdati</taxon>
    </lineage>
</organism>
<protein>
    <submittedName>
        <fullName evidence="1">Uncharacterized protein</fullName>
    </submittedName>
</protein>
<accession>A0A395H734</accession>
<dbReference type="Proteomes" id="UP000249402">
    <property type="component" value="Unassembled WGS sequence"/>
</dbReference>
<evidence type="ECO:0000313" key="1">
    <source>
        <dbReference type="EMBL" id="RAL03313.1"/>
    </source>
</evidence>
<evidence type="ECO:0000313" key="2">
    <source>
        <dbReference type="Proteomes" id="UP000249402"/>
    </source>
</evidence>
<sequence>MSCKERLIQLLLDHGANPNLVPDGSAGKVPTPLIKAVRTRKSPEILSSLVDHGANPKTKFNGKSAEEWTNNPKAKNALKPRKTRMYNRAVEVAKVTGFLMSAVYWANKNLKVAAGVGFAVGVGMIAKDAIKRRFKLTGEYITADQGFNDAKEQEKEDLKSRMRQIIKDNNLNKFFQEGDPFLEDVVERAVDLDRTNPSNVLDPKDLTHLALYQPVLYCDDSGSMKRDQRKDHLNDLAQRITSITTRVVPDTEGIELRFINETTTPDMSKPSVQKIDSIMKQVPFDGWTEIGTNLKTKVLQDTVYQYLEIKTLKRPVLVSIITDGHPAGPDRSPERIDTLRNAIQECGDRLEAHGYERKAVRLQVSQIGDDSTAERFLRGLEDDHELDDVLYITSERLDAEFKKLRDNDNRLEQWVCSFHCLHLLLF</sequence>